<dbReference type="PANTHER" id="PTHR43809:SF1">
    <property type="entry name" value="NITRITE REDUCTASE (NADH) LARGE SUBUNIT"/>
    <property type="match status" value="1"/>
</dbReference>
<keyword evidence="10" id="KW-0560">Oxidoreductase</keyword>
<reference evidence="22 23" key="1">
    <citation type="submission" date="2018-08" db="EMBL/GenBank/DDBJ databases">
        <title>Hydrogenophaga sp. LA-38 isolated from sludge.</title>
        <authorList>
            <person name="Im W.-T."/>
        </authorList>
    </citation>
    <scope>NUCLEOTIDE SEQUENCE [LARGE SCALE GENOMIC DNA]</scope>
    <source>
        <strain evidence="22 23">LA-38</strain>
    </source>
</reference>
<feature type="domain" description="Nitrite/Sulfite reductase ferredoxin-like" evidence="18">
    <location>
        <begin position="576"/>
        <end position="638"/>
    </location>
</feature>
<accession>A0A372EFX9</accession>
<feature type="binding site" evidence="16">
    <location>
        <position position="655"/>
    </location>
    <ligand>
        <name>[4Fe-4S] cluster</name>
        <dbReference type="ChEBI" id="CHEBI:49883"/>
    </ligand>
</feature>
<dbReference type="GO" id="GO:0050660">
    <property type="term" value="F:flavin adenine dinucleotide binding"/>
    <property type="evidence" value="ECO:0007669"/>
    <property type="project" value="UniProtKB-UniRule"/>
</dbReference>
<dbReference type="InterPro" id="IPR017121">
    <property type="entry name" value="Nitrite_Rdtase_lsu"/>
</dbReference>
<evidence type="ECO:0000259" key="20">
    <source>
        <dbReference type="Pfam" id="PF07992"/>
    </source>
</evidence>
<dbReference type="GO" id="GO:0051539">
    <property type="term" value="F:4 iron, 4 sulfur cluster binding"/>
    <property type="evidence" value="ECO:0007669"/>
    <property type="project" value="UniProtKB-KW"/>
</dbReference>
<keyword evidence="12 16" id="KW-0411">Iron-sulfur</keyword>
<evidence type="ECO:0000256" key="11">
    <source>
        <dbReference type="ARBA" id="ARBA00023004"/>
    </source>
</evidence>
<dbReference type="GO" id="GO:0042128">
    <property type="term" value="P:nitrate assimilation"/>
    <property type="evidence" value="ECO:0007669"/>
    <property type="project" value="UniProtKB-UniRule"/>
</dbReference>
<comment type="similarity">
    <text evidence="3">Belongs to the nitrite and sulfite reductase 4Fe-4S domain family.</text>
</comment>
<dbReference type="FunFam" id="3.50.50.60:FF:000033">
    <property type="entry name" value="Nitrite reductase [NAD(P)H], large subunit"/>
    <property type="match status" value="1"/>
</dbReference>
<dbReference type="Pfam" id="PF03460">
    <property type="entry name" value="NIR_SIR_ferr"/>
    <property type="match status" value="1"/>
</dbReference>
<dbReference type="SUPFAM" id="SSF55124">
    <property type="entry name" value="Nitrite/Sulfite reductase N-terminal domain-like"/>
    <property type="match status" value="1"/>
</dbReference>
<dbReference type="SUPFAM" id="SSF56014">
    <property type="entry name" value="Nitrite and sulphite reductase 4Fe-4S domain-like"/>
    <property type="match status" value="1"/>
</dbReference>
<dbReference type="Pfam" id="PF07992">
    <property type="entry name" value="Pyr_redox_2"/>
    <property type="match status" value="1"/>
</dbReference>
<evidence type="ECO:0000256" key="14">
    <source>
        <dbReference type="ARBA" id="ARBA00034078"/>
    </source>
</evidence>
<dbReference type="InterPro" id="IPR052034">
    <property type="entry name" value="NasD-like"/>
</dbReference>
<protein>
    <submittedName>
        <fullName evidence="22">NAD(P)/FAD-dependent oxidoreductase</fullName>
    </submittedName>
</protein>
<feature type="domain" description="BFD-like [2Fe-2S]-binding" evidence="19">
    <location>
        <begin position="502"/>
        <end position="551"/>
    </location>
</feature>
<dbReference type="InterPro" id="IPR005117">
    <property type="entry name" value="NiRdtase/SiRdtase_haem-b_fer"/>
</dbReference>
<keyword evidence="11 16" id="KW-0408">Iron</keyword>
<keyword evidence="7" id="KW-0001">2Fe-2S</keyword>
<keyword evidence="6 15" id="KW-0285">Flavoprotein</keyword>
<evidence type="ECO:0000256" key="2">
    <source>
        <dbReference type="ARBA" id="ARBA00005096"/>
    </source>
</evidence>
<evidence type="ECO:0000256" key="13">
    <source>
        <dbReference type="ARBA" id="ARBA00023063"/>
    </source>
</evidence>
<evidence type="ECO:0000313" key="23">
    <source>
        <dbReference type="Proteomes" id="UP000261931"/>
    </source>
</evidence>
<dbReference type="InterPro" id="IPR006067">
    <property type="entry name" value="NO2/SO3_Rdtase_4Fe4S_dom"/>
</dbReference>
<dbReference type="PRINTS" id="PR00411">
    <property type="entry name" value="PNDRDTASEI"/>
</dbReference>
<dbReference type="GO" id="GO:0046872">
    <property type="term" value="F:metal ion binding"/>
    <property type="evidence" value="ECO:0007669"/>
    <property type="project" value="UniProtKB-KW"/>
</dbReference>
<dbReference type="Pfam" id="PF01077">
    <property type="entry name" value="NIR_SIR"/>
    <property type="match status" value="1"/>
</dbReference>
<evidence type="ECO:0000256" key="3">
    <source>
        <dbReference type="ARBA" id="ARBA00010429"/>
    </source>
</evidence>
<dbReference type="AlphaFoldDB" id="A0A372EFX9"/>
<dbReference type="PRINTS" id="PR00368">
    <property type="entry name" value="FADPNR"/>
</dbReference>
<feature type="binding site" evidence="16">
    <location>
        <position position="661"/>
    </location>
    <ligand>
        <name>[4Fe-4S] cluster</name>
        <dbReference type="ChEBI" id="CHEBI:49883"/>
    </ligand>
</feature>
<dbReference type="SUPFAM" id="SSF51905">
    <property type="entry name" value="FAD/NAD(P)-binding domain"/>
    <property type="match status" value="2"/>
</dbReference>
<dbReference type="GO" id="GO:0020037">
    <property type="term" value="F:heme binding"/>
    <property type="evidence" value="ECO:0007669"/>
    <property type="project" value="InterPro"/>
</dbReference>
<comment type="caution">
    <text evidence="22">The sequence shown here is derived from an EMBL/GenBank/DDBJ whole genome shotgun (WGS) entry which is preliminary data.</text>
</comment>
<dbReference type="Pfam" id="PF18267">
    <property type="entry name" value="Rubredoxin_C"/>
    <property type="match status" value="1"/>
</dbReference>
<evidence type="ECO:0000256" key="4">
    <source>
        <dbReference type="ARBA" id="ARBA00022485"/>
    </source>
</evidence>
<proteinExistence type="inferred from homology"/>
<feature type="domain" description="BFD-like [2Fe-2S]-binding" evidence="19">
    <location>
        <begin position="437"/>
        <end position="484"/>
    </location>
</feature>
<feature type="binding site" evidence="16">
    <location>
        <position position="699"/>
    </location>
    <ligand>
        <name>[4Fe-4S] cluster</name>
        <dbReference type="ChEBI" id="CHEBI:49883"/>
    </ligand>
</feature>
<dbReference type="InterPro" id="IPR012744">
    <property type="entry name" value="Nitri_red_NirB"/>
</dbReference>
<evidence type="ECO:0000256" key="7">
    <source>
        <dbReference type="ARBA" id="ARBA00022714"/>
    </source>
</evidence>
<name>A0A372EFX9_9BURK</name>
<dbReference type="InterPro" id="IPR045854">
    <property type="entry name" value="NO2/SO3_Rdtase_4Fe4S_sf"/>
</dbReference>
<evidence type="ECO:0000256" key="8">
    <source>
        <dbReference type="ARBA" id="ARBA00022723"/>
    </source>
</evidence>
<evidence type="ECO:0000256" key="15">
    <source>
        <dbReference type="PIRNR" id="PIRNR037149"/>
    </source>
</evidence>
<dbReference type="Gene3D" id="3.50.50.60">
    <property type="entry name" value="FAD/NAD(P)-binding domain"/>
    <property type="match status" value="2"/>
</dbReference>
<dbReference type="GO" id="GO:0050661">
    <property type="term" value="F:NADP binding"/>
    <property type="evidence" value="ECO:0007669"/>
    <property type="project" value="UniProtKB-UniRule"/>
</dbReference>
<dbReference type="PROSITE" id="PS00365">
    <property type="entry name" value="NIR_SIR"/>
    <property type="match status" value="1"/>
</dbReference>
<dbReference type="EMBL" id="QVLS01000012">
    <property type="protein sequence ID" value="RFP77287.1"/>
    <property type="molecule type" value="Genomic_DNA"/>
</dbReference>
<dbReference type="Gene3D" id="3.30.390.30">
    <property type="match status" value="1"/>
</dbReference>
<dbReference type="InterPro" id="IPR023753">
    <property type="entry name" value="FAD/NAD-binding_dom"/>
</dbReference>
<comment type="pathway">
    <text evidence="2">Nitrogen metabolism; nitrate reduction (assimilation).</text>
</comment>
<evidence type="ECO:0000256" key="16">
    <source>
        <dbReference type="PIRSR" id="PIRSR037149-1"/>
    </source>
</evidence>
<dbReference type="PIRSF" id="PIRSF037149">
    <property type="entry name" value="NirB"/>
    <property type="match status" value="1"/>
</dbReference>
<evidence type="ECO:0000256" key="5">
    <source>
        <dbReference type="ARBA" id="ARBA00022617"/>
    </source>
</evidence>
<dbReference type="InterPro" id="IPR006066">
    <property type="entry name" value="NO2/SO3_Rdtase_FeS/sirohaem_BS"/>
</dbReference>
<keyword evidence="4 16" id="KW-0004">4Fe-4S</keyword>
<comment type="cofactor">
    <cofactor evidence="16">
        <name>[4Fe-4S] cluster</name>
        <dbReference type="ChEBI" id="CHEBI:49883"/>
    </cofactor>
    <text evidence="16">Binds 1 [4Fe-4S] cluster per subunit.</text>
</comment>
<comment type="cofactor">
    <cofactor evidence="16">
        <name>siroheme</name>
        <dbReference type="ChEBI" id="CHEBI:60052"/>
    </cofactor>
    <text evidence="16">Binds 1 siroheme per subunit.</text>
</comment>
<organism evidence="22 23">
    <name type="scientific">Hydrogenophaga borbori</name>
    <dbReference type="NCBI Taxonomy" id="2294117"/>
    <lineage>
        <taxon>Bacteria</taxon>
        <taxon>Pseudomonadati</taxon>
        <taxon>Pseudomonadota</taxon>
        <taxon>Betaproteobacteria</taxon>
        <taxon>Burkholderiales</taxon>
        <taxon>Comamonadaceae</taxon>
        <taxon>Hydrogenophaga</taxon>
    </lineage>
</organism>
<dbReference type="InterPro" id="IPR016156">
    <property type="entry name" value="FAD/NAD-linked_Rdtase_dimer_sf"/>
</dbReference>
<evidence type="ECO:0000259" key="17">
    <source>
        <dbReference type="Pfam" id="PF01077"/>
    </source>
</evidence>
<evidence type="ECO:0000256" key="9">
    <source>
        <dbReference type="ARBA" id="ARBA00022827"/>
    </source>
</evidence>
<evidence type="ECO:0000256" key="6">
    <source>
        <dbReference type="ARBA" id="ARBA00022630"/>
    </source>
</evidence>
<dbReference type="GO" id="GO:0098809">
    <property type="term" value="F:nitrite reductase activity"/>
    <property type="evidence" value="ECO:0007669"/>
    <property type="project" value="InterPro"/>
</dbReference>
<dbReference type="InterPro" id="IPR036136">
    <property type="entry name" value="Nit/Sulf_reduc_fer-like_dom_sf"/>
</dbReference>
<dbReference type="Gene3D" id="1.10.10.1100">
    <property type="entry name" value="BFD-like [2Fe-2S]-binding domain"/>
    <property type="match status" value="1"/>
</dbReference>
<evidence type="ECO:0000256" key="1">
    <source>
        <dbReference type="ARBA" id="ARBA00001974"/>
    </source>
</evidence>
<evidence type="ECO:0000256" key="12">
    <source>
        <dbReference type="ARBA" id="ARBA00023014"/>
    </source>
</evidence>
<evidence type="ECO:0000313" key="22">
    <source>
        <dbReference type="EMBL" id="RFP77287.1"/>
    </source>
</evidence>
<evidence type="ECO:0000256" key="10">
    <source>
        <dbReference type="ARBA" id="ARBA00023002"/>
    </source>
</evidence>
<feature type="domain" description="FAD/NAD(P)-binding" evidence="20">
    <location>
        <begin position="9"/>
        <end position="298"/>
    </location>
</feature>
<dbReference type="Pfam" id="PF04324">
    <property type="entry name" value="Fer2_BFD"/>
    <property type="match status" value="2"/>
</dbReference>
<feature type="binding site" evidence="16">
    <location>
        <position position="695"/>
    </location>
    <ligand>
        <name>[4Fe-4S] cluster</name>
        <dbReference type="ChEBI" id="CHEBI:49883"/>
    </ligand>
</feature>
<feature type="domain" description="NADH-rubredoxin oxidoreductase C-terminal" evidence="21">
    <location>
        <begin position="333"/>
        <end position="400"/>
    </location>
</feature>
<dbReference type="GO" id="GO:0051537">
    <property type="term" value="F:2 iron, 2 sulfur cluster binding"/>
    <property type="evidence" value="ECO:0007669"/>
    <property type="project" value="UniProtKB-KW"/>
</dbReference>
<dbReference type="Gene3D" id="3.90.480.10">
    <property type="entry name" value="Sulfite Reductase Hemoprotein,Domain 2"/>
    <property type="match status" value="1"/>
</dbReference>
<gene>
    <name evidence="22" type="ORF">DY262_17530</name>
</gene>
<dbReference type="CDD" id="cd19943">
    <property type="entry name" value="NirB_Fer2_BFD-like_1"/>
    <property type="match status" value="1"/>
</dbReference>
<dbReference type="InterPro" id="IPR007419">
    <property type="entry name" value="BFD-like_2Fe2S-bd_dom"/>
</dbReference>
<keyword evidence="23" id="KW-1185">Reference proteome</keyword>
<keyword evidence="5 16" id="KW-0349">Heme</keyword>
<comment type="cofactor">
    <cofactor evidence="1 15">
        <name>FAD</name>
        <dbReference type="ChEBI" id="CHEBI:57692"/>
    </cofactor>
</comment>
<dbReference type="CDD" id="cd19944">
    <property type="entry name" value="NirB_Fer2_BFD-like_2"/>
    <property type="match status" value="1"/>
</dbReference>
<dbReference type="Proteomes" id="UP000261931">
    <property type="component" value="Unassembled WGS sequence"/>
</dbReference>
<comment type="cofactor">
    <cofactor evidence="14">
        <name>[2Fe-2S] cluster</name>
        <dbReference type="ChEBI" id="CHEBI:190135"/>
    </cofactor>
</comment>
<dbReference type="InterPro" id="IPR041854">
    <property type="entry name" value="BFD-like_2Fe2S-bd_dom_sf"/>
</dbReference>
<keyword evidence="13 15" id="KW-0534">Nitrate assimilation</keyword>
<dbReference type="PANTHER" id="PTHR43809">
    <property type="entry name" value="NITRITE REDUCTASE (NADH) LARGE SUBUNIT"/>
    <property type="match status" value="1"/>
</dbReference>
<evidence type="ECO:0000259" key="19">
    <source>
        <dbReference type="Pfam" id="PF04324"/>
    </source>
</evidence>
<feature type="domain" description="Nitrite/sulphite reductase 4Fe-4S" evidence="17">
    <location>
        <begin position="646"/>
        <end position="783"/>
    </location>
</feature>
<dbReference type="NCBIfam" id="TIGR02374">
    <property type="entry name" value="nitri_red_nirB"/>
    <property type="match status" value="1"/>
</dbReference>
<keyword evidence="9 15" id="KW-0274">FAD</keyword>
<evidence type="ECO:0000259" key="18">
    <source>
        <dbReference type="Pfam" id="PF03460"/>
    </source>
</evidence>
<dbReference type="InterPro" id="IPR041575">
    <property type="entry name" value="Rubredoxin_C"/>
</dbReference>
<sequence>MRAQPRQRMKLVMVGNGMAGVRTLEELLKLAPDLYDITVFGAEPHPNYNRILLSPVLAGEQTLEQIVLNDWAWYRDNGVTLHAGCQVTEVDRVKRRVHARNAAGETLSAPYDRLILATGSKPFILPLPGKELEGVLAYRDIADTQAMIDAAAKYRHAVVIGGGLLGLEAANGLMKRGMAVSVVHVAPWLMERQLDEEAGRLLQQSLQSRGMDFLIGAQTQALVGDRDGGAGGRVKAVRFQDGREVPADLVVMAVGIRPNTALAESMKLHVERGIVVGDTLQTVTDPRIYAVGECAAHRGIAYGLVAPLFEQGKVLATHLAEFGIGRYTGSLTSTKLKVTGIDLFSAGQFMGGEGTEEIVMSDPGGGVYKKLVIRDDKLVGACLYGDTVDGSWYFKLLREGRSVADIRDKLMFGESNIGDTGHEGHHKAAAMPDTAEVCGCNGVSKGAICKAIKDKGLFTLDEVRRHTKASASCGSCTGLVEQILMATAGGDYSAAPKLKALCGCTEHGHQAVREAIRHHKYLSTAEVFAGLGWRTPNGCATCRPAVNYYLISTWPKEARDDPQSRFINERSHANIQKDGTYSVIPRMWGGETTAAELRRIADVVDKYRIPTVKVTGGQRIDLLGVKKEDLPSVWRDLAMPSGHAYAKALRTVKTCVGSEWCRMGTQDSTQMGKDLERAMWRMYAPHKVKFAVSGCPRNCAEAGIKDVGIIGVDSGWEMVIAGNGGIKTEVAQFLVKLKTAEEVLEYTGAFMQLYRLEGWYLERTVHYVARVGIDHVRRRILDDAEGRKALWAELQAALDGEPDPWFEHEKAALDTRQFIPIQPLTVEGSAA</sequence>
<dbReference type="UniPathway" id="UPA00653"/>
<feature type="binding site" description="axial binding residue" evidence="16">
    <location>
        <position position="699"/>
    </location>
    <ligand>
        <name>siroheme</name>
        <dbReference type="ChEBI" id="CHEBI:60052"/>
    </ligand>
    <ligandPart>
        <name>Fe</name>
        <dbReference type="ChEBI" id="CHEBI:18248"/>
    </ligandPart>
</feature>
<evidence type="ECO:0000259" key="21">
    <source>
        <dbReference type="Pfam" id="PF18267"/>
    </source>
</evidence>
<dbReference type="FunFam" id="1.10.10.1100:FF:000002">
    <property type="entry name" value="Nitrite reductase large subunit"/>
    <property type="match status" value="1"/>
</dbReference>
<dbReference type="Gene3D" id="3.30.413.10">
    <property type="entry name" value="Sulfite Reductase Hemoprotein, domain 1"/>
    <property type="match status" value="1"/>
</dbReference>
<dbReference type="InterPro" id="IPR036188">
    <property type="entry name" value="FAD/NAD-bd_sf"/>
</dbReference>
<keyword evidence="8 16" id="KW-0479">Metal-binding</keyword>
<dbReference type="PRINTS" id="PR00397">
    <property type="entry name" value="SIROHAEM"/>
</dbReference>